<protein>
    <submittedName>
        <fullName evidence="1">Mitochondrial Carrier (MC) Family</fullName>
    </submittedName>
</protein>
<dbReference type="AlphaFoldDB" id="A0A2P4YR86"/>
<dbReference type="Proteomes" id="UP000237271">
    <property type="component" value="Unassembled WGS sequence"/>
</dbReference>
<dbReference type="EMBL" id="NCKW01000607">
    <property type="protein sequence ID" value="POM80239.1"/>
    <property type="molecule type" value="Genomic_DNA"/>
</dbReference>
<accession>A0A2P4YR86</accession>
<evidence type="ECO:0000313" key="1">
    <source>
        <dbReference type="EMBL" id="POM80239.1"/>
    </source>
</evidence>
<keyword evidence="2" id="KW-1185">Reference proteome</keyword>
<gene>
    <name evidence="1" type="ORF">PHPALM_1954</name>
</gene>
<proteinExistence type="predicted"/>
<comment type="caution">
    <text evidence="1">The sequence shown here is derived from an EMBL/GenBank/DDBJ whole genome shotgun (WGS) entry which is preliminary data.</text>
</comment>
<reference evidence="1 2" key="1">
    <citation type="journal article" date="2017" name="Genome Biol. Evol.">
        <title>Phytophthora megakarya and P. palmivora, closely related causal agents of cacao black pod rot, underwent increases in genome sizes and gene numbers by different mechanisms.</title>
        <authorList>
            <person name="Ali S.S."/>
            <person name="Shao J."/>
            <person name="Lary D.J."/>
            <person name="Kronmiller B."/>
            <person name="Shen D."/>
            <person name="Strem M.D."/>
            <person name="Amoako-Attah I."/>
            <person name="Akrofi A.Y."/>
            <person name="Begoude B.A."/>
            <person name="Ten Hoopen G.M."/>
            <person name="Coulibaly K."/>
            <person name="Kebe B.I."/>
            <person name="Melnick R.L."/>
            <person name="Guiltinan M.J."/>
            <person name="Tyler B.M."/>
            <person name="Meinhardt L.W."/>
            <person name="Bailey B.A."/>
        </authorList>
    </citation>
    <scope>NUCLEOTIDE SEQUENCE [LARGE SCALE GENOMIC DNA]</scope>
    <source>
        <strain evidence="2">sbr112.9</strain>
    </source>
</reference>
<name>A0A2P4YR86_9STRA</name>
<organism evidence="1 2">
    <name type="scientific">Phytophthora palmivora</name>
    <dbReference type="NCBI Taxonomy" id="4796"/>
    <lineage>
        <taxon>Eukaryota</taxon>
        <taxon>Sar</taxon>
        <taxon>Stramenopiles</taxon>
        <taxon>Oomycota</taxon>
        <taxon>Peronosporomycetes</taxon>
        <taxon>Peronosporales</taxon>
        <taxon>Peronosporaceae</taxon>
        <taxon>Phytophthora</taxon>
    </lineage>
</organism>
<evidence type="ECO:0000313" key="2">
    <source>
        <dbReference type="Proteomes" id="UP000237271"/>
    </source>
</evidence>
<sequence>MAGTRHPCRVIQTTTYYVQNTRGHRAIHWQRIVQGLKGWTRCVGWHFLHQIRIAERFSSMKWPKDMKLDVLEPHAVVRDGQDEGDVWTKLGVLRHPVPTSGN</sequence>